<sequence>MPHDDPSKSRRKSKKSKGKDRAHSHHDQPAFPTTRRDSVSSSTIYGGQTGGVLYDDEQASMGTYTQATTSAPFPNPLNKTHNFGIQATPGPAQYAQGVHSFWDATVPGSATGENMATAFGSWLDGRAADARATLTREDDYTNHMRDVDVPTQSAVTNQVFSQATEFLPLLRTAVDQSGDPEAVTRFICFAETLRTLSDELRYERFLRDEMTNAQGRATDAAWKGWKMTRRGASLADGHASLDDARALWRSHEDDKATNSQDLLTDEEGEWDSMMRAIGDTPTEDILLSFRA</sequence>
<proteinExistence type="predicted"/>
<evidence type="ECO:0000256" key="1">
    <source>
        <dbReference type="SAM" id="MobiDB-lite"/>
    </source>
</evidence>
<feature type="region of interest" description="Disordered" evidence="1">
    <location>
        <begin position="1"/>
        <end position="52"/>
    </location>
</feature>
<dbReference type="GeneID" id="30190427"/>
<gene>
    <name evidence="2" type="ORF">L198_01214</name>
</gene>
<protein>
    <submittedName>
        <fullName evidence="2">Uncharacterized protein</fullName>
    </submittedName>
</protein>
<reference evidence="2 3" key="1">
    <citation type="submission" date="2016-06" db="EMBL/GenBank/DDBJ databases">
        <title>Evolution of pathogenesis and genome organization in the Tremellales.</title>
        <authorList>
            <person name="Cuomo C."/>
            <person name="Litvintseva A."/>
            <person name="Heitman J."/>
            <person name="Chen Y."/>
            <person name="Sun S."/>
            <person name="Springer D."/>
            <person name="Dromer F."/>
            <person name="Young S."/>
            <person name="Zeng Q."/>
            <person name="Chapman S."/>
            <person name="Gujja S."/>
            <person name="Saif S."/>
            <person name="Birren B."/>
        </authorList>
    </citation>
    <scope>NUCLEOTIDE SEQUENCE [LARGE SCALE GENOMIC DNA]</scope>
    <source>
        <strain evidence="2 3">CBS 7118</strain>
    </source>
</reference>
<organism evidence="2 3">
    <name type="scientific">Cryptococcus wingfieldii CBS 7118</name>
    <dbReference type="NCBI Taxonomy" id="1295528"/>
    <lineage>
        <taxon>Eukaryota</taxon>
        <taxon>Fungi</taxon>
        <taxon>Dikarya</taxon>
        <taxon>Basidiomycota</taxon>
        <taxon>Agaricomycotina</taxon>
        <taxon>Tremellomycetes</taxon>
        <taxon>Tremellales</taxon>
        <taxon>Cryptococcaceae</taxon>
        <taxon>Cryptococcus</taxon>
    </lineage>
</organism>
<dbReference type="Proteomes" id="UP000094819">
    <property type="component" value="Unassembled WGS sequence"/>
</dbReference>
<feature type="compositionally biased region" description="Basic residues" evidence="1">
    <location>
        <begin position="9"/>
        <end position="18"/>
    </location>
</feature>
<accession>A0A1E3K483</accession>
<evidence type="ECO:0000313" key="2">
    <source>
        <dbReference type="EMBL" id="ODO07633.1"/>
    </source>
</evidence>
<name>A0A1E3K483_9TREE</name>
<dbReference type="EMBL" id="AWGH01000002">
    <property type="protein sequence ID" value="ODO07633.1"/>
    <property type="molecule type" value="Genomic_DNA"/>
</dbReference>
<feature type="compositionally biased region" description="Basic and acidic residues" evidence="1">
    <location>
        <begin position="19"/>
        <end position="38"/>
    </location>
</feature>
<comment type="caution">
    <text evidence="2">The sequence shown here is derived from an EMBL/GenBank/DDBJ whole genome shotgun (WGS) entry which is preliminary data.</text>
</comment>
<dbReference type="RefSeq" id="XP_019035110.1">
    <property type="nucleotide sequence ID" value="XM_019173384.1"/>
</dbReference>
<dbReference type="AlphaFoldDB" id="A0A1E3K483"/>
<evidence type="ECO:0000313" key="3">
    <source>
        <dbReference type="Proteomes" id="UP000094819"/>
    </source>
</evidence>
<keyword evidence="3" id="KW-1185">Reference proteome</keyword>